<gene>
    <name evidence="2" type="ORF">Tco_0951974</name>
</gene>
<evidence type="ECO:0008006" key="4">
    <source>
        <dbReference type="Google" id="ProtNLM"/>
    </source>
</evidence>
<accession>A0ABQ5E1R3</accession>
<feature type="compositionally biased region" description="Basic and acidic residues" evidence="1">
    <location>
        <begin position="255"/>
        <end position="271"/>
    </location>
</feature>
<dbReference type="EMBL" id="BQNB010015713">
    <property type="protein sequence ID" value="GJT43259.1"/>
    <property type="molecule type" value="Genomic_DNA"/>
</dbReference>
<name>A0ABQ5E1R3_9ASTR</name>
<evidence type="ECO:0000256" key="1">
    <source>
        <dbReference type="SAM" id="MobiDB-lite"/>
    </source>
</evidence>
<dbReference type="Proteomes" id="UP001151760">
    <property type="component" value="Unassembled WGS sequence"/>
</dbReference>
<feature type="compositionally biased region" description="Polar residues" evidence="1">
    <location>
        <begin position="190"/>
        <end position="199"/>
    </location>
</feature>
<evidence type="ECO:0000313" key="3">
    <source>
        <dbReference type="Proteomes" id="UP001151760"/>
    </source>
</evidence>
<comment type="caution">
    <text evidence="2">The sequence shown here is derived from an EMBL/GenBank/DDBJ whole genome shotgun (WGS) entry which is preliminary data.</text>
</comment>
<sequence length="305" mass="35239">MDKKKRFDLNLETFRDIFQICPRVQGQNFNELPTNEDIVSFFKELGNTREIKSITDIVVDQMNQPWRTFALLINRSLSGKTTGLDKLRLSRAQIFWGMVTPPKITRKLKIASPSKKNLNLNLVPMDEEPKSAKKKVPAKKTIRKQTSRVVLRDIPMVSLSKKKEKGRDKDDNNNDHNSSSEGSDQENDSCNDNTQSNYEKGSDSEQETNENETGSKFDQQENEEEIEDDEEEKEDEFVRTPSNYTPTDDEDETNIESKIKDNTEGDEDKGMDYTTNQLYDDVDVRLNNPIHIDEGFVKRRVSMLK</sequence>
<feature type="region of interest" description="Disordered" evidence="1">
    <location>
        <begin position="121"/>
        <end position="274"/>
    </location>
</feature>
<keyword evidence="3" id="KW-1185">Reference proteome</keyword>
<protein>
    <recommendedName>
        <fullName evidence="4">Translocon at the inner envelope membrane of chloroplasts 214</fullName>
    </recommendedName>
</protein>
<reference evidence="2" key="1">
    <citation type="journal article" date="2022" name="Int. J. Mol. Sci.">
        <title>Draft Genome of Tanacetum Coccineum: Genomic Comparison of Closely Related Tanacetum-Family Plants.</title>
        <authorList>
            <person name="Yamashiro T."/>
            <person name="Shiraishi A."/>
            <person name="Nakayama K."/>
            <person name="Satake H."/>
        </authorList>
    </citation>
    <scope>NUCLEOTIDE SEQUENCE</scope>
</reference>
<feature type="compositionally biased region" description="Basic residues" evidence="1">
    <location>
        <begin position="132"/>
        <end position="146"/>
    </location>
</feature>
<proteinExistence type="predicted"/>
<feature type="compositionally biased region" description="Acidic residues" evidence="1">
    <location>
        <begin position="220"/>
        <end position="235"/>
    </location>
</feature>
<reference evidence="2" key="2">
    <citation type="submission" date="2022-01" db="EMBL/GenBank/DDBJ databases">
        <authorList>
            <person name="Yamashiro T."/>
            <person name="Shiraishi A."/>
            <person name="Satake H."/>
            <person name="Nakayama K."/>
        </authorList>
    </citation>
    <scope>NUCLEOTIDE SEQUENCE</scope>
</reference>
<feature type="compositionally biased region" description="Basic and acidic residues" evidence="1">
    <location>
        <begin position="165"/>
        <end position="174"/>
    </location>
</feature>
<evidence type="ECO:0000313" key="2">
    <source>
        <dbReference type="EMBL" id="GJT43259.1"/>
    </source>
</evidence>
<organism evidence="2 3">
    <name type="scientific">Tanacetum coccineum</name>
    <dbReference type="NCBI Taxonomy" id="301880"/>
    <lineage>
        <taxon>Eukaryota</taxon>
        <taxon>Viridiplantae</taxon>
        <taxon>Streptophyta</taxon>
        <taxon>Embryophyta</taxon>
        <taxon>Tracheophyta</taxon>
        <taxon>Spermatophyta</taxon>
        <taxon>Magnoliopsida</taxon>
        <taxon>eudicotyledons</taxon>
        <taxon>Gunneridae</taxon>
        <taxon>Pentapetalae</taxon>
        <taxon>asterids</taxon>
        <taxon>campanulids</taxon>
        <taxon>Asterales</taxon>
        <taxon>Asteraceae</taxon>
        <taxon>Asteroideae</taxon>
        <taxon>Anthemideae</taxon>
        <taxon>Anthemidinae</taxon>
        <taxon>Tanacetum</taxon>
    </lineage>
</organism>